<feature type="signal peptide" evidence="2">
    <location>
        <begin position="1"/>
        <end position="20"/>
    </location>
</feature>
<name>A0ABC9BW15_9POAL</name>
<feature type="chain" id="PRO_5044856630" evidence="2">
    <location>
        <begin position="21"/>
        <end position="118"/>
    </location>
</feature>
<feature type="region of interest" description="Disordered" evidence="1">
    <location>
        <begin position="63"/>
        <end position="118"/>
    </location>
</feature>
<dbReference type="Proteomes" id="UP001497457">
    <property type="component" value="Chromosome 27b"/>
</dbReference>
<accession>A0ABC9BW15</accession>
<sequence length="118" mass="13017">MRTSMLFGSLIIILLARAHGRLDMQLHAALHKKEEIPSDLNLQRPPSSSLLFSGGWPADTLSRASERHLTSTARAAAEEEGEVKKTRTDVAPRFIHEDYAGPSGHSPNHHRTIRCGPC</sequence>
<feature type="compositionally biased region" description="Basic residues" evidence="1">
    <location>
        <begin position="107"/>
        <end position="118"/>
    </location>
</feature>
<evidence type="ECO:0000313" key="4">
    <source>
        <dbReference type="Proteomes" id="UP001497457"/>
    </source>
</evidence>
<proteinExistence type="predicted"/>
<evidence type="ECO:0000256" key="1">
    <source>
        <dbReference type="SAM" id="MobiDB-lite"/>
    </source>
</evidence>
<protein>
    <submittedName>
        <fullName evidence="3">Uncharacterized protein</fullName>
    </submittedName>
</protein>
<evidence type="ECO:0000313" key="3">
    <source>
        <dbReference type="EMBL" id="CAL5008205.1"/>
    </source>
</evidence>
<evidence type="ECO:0000256" key="2">
    <source>
        <dbReference type="SAM" id="SignalP"/>
    </source>
</evidence>
<keyword evidence="4" id="KW-1185">Reference proteome</keyword>
<organism evidence="3 4">
    <name type="scientific">Urochloa decumbens</name>
    <dbReference type="NCBI Taxonomy" id="240449"/>
    <lineage>
        <taxon>Eukaryota</taxon>
        <taxon>Viridiplantae</taxon>
        <taxon>Streptophyta</taxon>
        <taxon>Embryophyta</taxon>
        <taxon>Tracheophyta</taxon>
        <taxon>Spermatophyta</taxon>
        <taxon>Magnoliopsida</taxon>
        <taxon>Liliopsida</taxon>
        <taxon>Poales</taxon>
        <taxon>Poaceae</taxon>
        <taxon>PACMAD clade</taxon>
        <taxon>Panicoideae</taxon>
        <taxon>Panicodae</taxon>
        <taxon>Paniceae</taxon>
        <taxon>Melinidinae</taxon>
        <taxon>Urochloa</taxon>
    </lineage>
</organism>
<feature type="compositionally biased region" description="Basic and acidic residues" evidence="1">
    <location>
        <begin position="82"/>
        <end position="99"/>
    </location>
</feature>
<dbReference type="AlphaFoldDB" id="A0ABC9BW15"/>
<dbReference type="EMBL" id="OZ075137">
    <property type="protein sequence ID" value="CAL5008205.1"/>
    <property type="molecule type" value="Genomic_DNA"/>
</dbReference>
<reference evidence="3" key="1">
    <citation type="submission" date="2024-10" db="EMBL/GenBank/DDBJ databases">
        <authorList>
            <person name="Ryan C."/>
        </authorList>
    </citation>
    <scope>NUCLEOTIDE SEQUENCE [LARGE SCALE GENOMIC DNA]</scope>
</reference>
<gene>
    <name evidence="3" type="ORF">URODEC1_LOCUS68884</name>
</gene>
<keyword evidence="2" id="KW-0732">Signal</keyword>